<evidence type="ECO:0000313" key="3">
    <source>
        <dbReference type="Proteomes" id="UP000015354"/>
    </source>
</evidence>
<dbReference type="AlphaFoldDB" id="S9UJ01"/>
<gene>
    <name evidence="2" type="ORF">STCU_03880</name>
</gene>
<feature type="transmembrane region" description="Helical" evidence="1">
    <location>
        <begin position="61"/>
        <end position="80"/>
    </location>
</feature>
<dbReference type="SUPFAM" id="SSF52833">
    <property type="entry name" value="Thioredoxin-like"/>
    <property type="match status" value="1"/>
</dbReference>
<keyword evidence="3" id="KW-1185">Reference proteome</keyword>
<sequence>MILHVLAISISTTPKQSCENKGMNQFTSCERGHFNPSLYLHIIFFFIFSLVFLISSKGSPLILSDSLFSFLALSVAGYLADMLRRTGLNRFITKIMKVSKPPTSGYEISELPNEGVLREFMQFYKTKGVLVMVHSGESETQAPKAASQKQSGSSSETTANTLVKDPIMRSFVSSINALNLGNPDEVKLALVPGPEAPRLVDAYNIITYPTTLMFLDGRCVYRVVGARTNELSIKSLFMLRNGGRNIFSHT</sequence>
<keyword evidence="1" id="KW-0812">Transmembrane</keyword>
<dbReference type="Gene3D" id="3.40.30.10">
    <property type="entry name" value="Glutaredoxin"/>
    <property type="match status" value="1"/>
</dbReference>
<dbReference type="InterPro" id="IPR036249">
    <property type="entry name" value="Thioredoxin-like_sf"/>
</dbReference>
<reference evidence="2 3" key="1">
    <citation type="journal article" date="2013" name="PLoS ONE">
        <title>Predicting the Proteins of Angomonas deanei, Strigomonas culicis and Their Respective Endosymbionts Reveals New Aspects of the Trypanosomatidae Family.</title>
        <authorList>
            <person name="Motta M.C."/>
            <person name="Martins A.C."/>
            <person name="de Souza S.S."/>
            <person name="Catta-Preta C.M."/>
            <person name="Silva R."/>
            <person name="Klein C.C."/>
            <person name="de Almeida L.G."/>
            <person name="de Lima Cunha O."/>
            <person name="Ciapina L.P."/>
            <person name="Brocchi M."/>
            <person name="Colabardini A.C."/>
            <person name="de Araujo Lima B."/>
            <person name="Machado C.R."/>
            <person name="de Almeida Soares C.M."/>
            <person name="Probst C.M."/>
            <person name="de Menezes C.B."/>
            <person name="Thompson C.E."/>
            <person name="Bartholomeu D.C."/>
            <person name="Gradia D.F."/>
            <person name="Pavoni D.P."/>
            <person name="Grisard E.C."/>
            <person name="Fantinatti-Garboggini F."/>
            <person name="Marchini F.K."/>
            <person name="Rodrigues-Luiz G.F."/>
            <person name="Wagner G."/>
            <person name="Goldman G.H."/>
            <person name="Fietto J.L."/>
            <person name="Elias M.C."/>
            <person name="Goldman M.H."/>
            <person name="Sagot M.F."/>
            <person name="Pereira M."/>
            <person name="Stoco P.H."/>
            <person name="de Mendonca-Neto R.P."/>
            <person name="Teixeira S.M."/>
            <person name="Maciel T.E."/>
            <person name="de Oliveira Mendes T.A."/>
            <person name="Urmenyi T.P."/>
            <person name="de Souza W."/>
            <person name="Schenkman S."/>
            <person name="de Vasconcelos A.T."/>
        </authorList>
    </citation>
    <scope>NUCLEOTIDE SEQUENCE [LARGE SCALE GENOMIC DNA]</scope>
</reference>
<organism evidence="2 3">
    <name type="scientific">Strigomonas culicis</name>
    <dbReference type="NCBI Taxonomy" id="28005"/>
    <lineage>
        <taxon>Eukaryota</taxon>
        <taxon>Discoba</taxon>
        <taxon>Euglenozoa</taxon>
        <taxon>Kinetoplastea</taxon>
        <taxon>Metakinetoplastina</taxon>
        <taxon>Trypanosomatida</taxon>
        <taxon>Trypanosomatidae</taxon>
        <taxon>Strigomonadinae</taxon>
        <taxon>Strigomonas</taxon>
    </lineage>
</organism>
<dbReference type="OrthoDB" id="2121326at2759"/>
<evidence type="ECO:0000256" key="1">
    <source>
        <dbReference type="SAM" id="Phobius"/>
    </source>
</evidence>
<dbReference type="EMBL" id="ATMH01003880">
    <property type="protein sequence ID" value="EPY30812.1"/>
    <property type="molecule type" value="Genomic_DNA"/>
</dbReference>
<comment type="caution">
    <text evidence="2">The sequence shown here is derived from an EMBL/GenBank/DDBJ whole genome shotgun (WGS) entry which is preliminary data.</text>
</comment>
<keyword evidence="1" id="KW-0472">Membrane</keyword>
<dbReference type="Proteomes" id="UP000015354">
    <property type="component" value="Unassembled WGS sequence"/>
</dbReference>
<protein>
    <recommendedName>
        <fullName evidence="4">Thioredoxin domain-containing protein</fullName>
    </recommendedName>
</protein>
<keyword evidence="1" id="KW-1133">Transmembrane helix</keyword>
<evidence type="ECO:0000313" key="2">
    <source>
        <dbReference type="EMBL" id="EPY30812.1"/>
    </source>
</evidence>
<accession>S9UJ01</accession>
<proteinExistence type="predicted"/>
<feature type="transmembrane region" description="Helical" evidence="1">
    <location>
        <begin position="38"/>
        <end position="55"/>
    </location>
</feature>
<name>S9UJ01_9TRYP</name>
<evidence type="ECO:0008006" key="4">
    <source>
        <dbReference type="Google" id="ProtNLM"/>
    </source>
</evidence>